<accession>A0A3G8ZT44</accession>
<sequence length="250" mass="26552">MIDSNDPKAGPAVDPGLVGQLPEGHMHRGDEHIELLSAGAQESSSAPAKRTQRTTLFAAGAALVGVIGLAFAITAVSKNDPVAIAASPVETQVVDVRWGALQLPAPWTVVAADELARTWRYGESSCGLTLTHGFNQLPQEDARTAQDVVDYEVKVVQTFLPAGTDKTVLERKGTTFPVEINGTGVTQTLEFDGARVAFYPVNAEAQVYSYVDGGRDINVIVLCTGAQFAKNYDVNFAPVITDLILTANAR</sequence>
<dbReference type="Proteomes" id="UP000268084">
    <property type="component" value="Chromosome"/>
</dbReference>
<feature type="transmembrane region" description="Helical" evidence="2">
    <location>
        <begin position="56"/>
        <end position="76"/>
    </location>
</feature>
<dbReference type="RefSeq" id="WP_124797911.1">
    <property type="nucleotide sequence ID" value="NZ_CP034170.1"/>
</dbReference>
<dbReference type="EMBL" id="CP034170">
    <property type="protein sequence ID" value="AZI57226.1"/>
    <property type="molecule type" value="Genomic_DNA"/>
</dbReference>
<proteinExistence type="predicted"/>
<keyword evidence="2" id="KW-0472">Membrane</keyword>
<evidence type="ECO:0000313" key="4">
    <source>
        <dbReference type="Proteomes" id="UP000268084"/>
    </source>
</evidence>
<reference evidence="3 4" key="1">
    <citation type="submission" date="2018-11" db="EMBL/GenBank/DDBJ databases">
        <authorList>
            <person name="Da X."/>
        </authorList>
    </citation>
    <scope>NUCLEOTIDE SEQUENCE [LARGE SCALE GENOMIC DNA]</scope>
    <source>
        <strain evidence="3 4">S14-144</strain>
    </source>
</reference>
<feature type="region of interest" description="Disordered" evidence="1">
    <location>
        <begin position="1"/>
        <end position="24"/>
    </location>
</feature>
<name>A0A3G8ZT44_9ACTN</name>
<keyword evidence="4" id="KW-1185">Reference proteome</keyword>
<reference evidence="3 4" key="2">
    <citation type="submission" date="2018-12" db="EMBL/GenBank/DDBJ databases">
        <title>Nakamurella antarcticus sp. nov., isolated from Antarctica South Shetland Islands soil.</title>
        <authorList>
            <person name="Peng F."/>
        </authorList>
    </citation>
    <scope>NUCLEOTIDE SEQUENCE [LARGE SCALE GENOMIC DNA]</scope>
    <source>
        <strain evidence="3 4">S14-144</strain>
    </source>
</reference>
<evidence type="ECO:0000256" key="1">
    <source>
        <dbReference type="SAM" id="MobiDB-lite"/>
    </source>
</evidence>
<evidence type="ECO:0000256" key="2">
    <source>
        <dbReference type="SAM" id="Phobius"/>
    </source>
</evidence>
<dbReference type="KEGG" id="nak:EH165_02685"/>
<gene>
    <name evidence="3" type="ORF">EH165_02685</name>
</gene>
<evidence type="ECO:0000313" key="3">
    <source>
        <dbReference type="EMBL" id="AZI57226.1"/>
    </source>
</evidence>
<protein>
    <submittedName>
        <fullName evidence="3">Uncharacterized protein</fullName>
    </submittedName>
</protein>
<organism evidence="3 4">
    <name type="scientific">Nakamurella antarctica</name>
    <dbReference type="NCBI Taxonomy" id="1902245"/>
    <lineage>
        <taxon>Bacteria</taxon>
        <taxon>Bacillati</taxon>
        <taxon>Actinomycetota</taxon>
        <taxon>Actinomycetes</taxon>
        <taxon>Nakamurellales</taxon>
        <taxon>Nakamurellaceae</taxon>
        <taxon>Nakamurella</taxon>
    </lineage>
</organism>
<dbReference type="AlphaFoldDB" id="A0A3G8ZT44"/>
<keyword evidence="2" id="KW-0812">Transmembrane</keyword>
<keyword evidence="2" id="KW-1133">Transmembrane helix</keyword>